<evidence type="ECO:0000313" key="2">
    <source>
        <dbReference type="EMBL" id="TCC97992.1"/>
    </source>
</evidence>
<proteinExistence type="predicted"/>
<dbReference type="CDD" id="cd07385">
    <property type="entry name" value="MPP_YkuE_C"/>
    <property type="match status" value="1"/>
</dbReference>
<dbReference type="EMBL" id="SJSL01000008">
    <property type="protein sequence ID" value="TCC97992.1"/>
    <property type="molecule type" value="Genomic_DNA"/>
</dbReference>
<dbReference type="InterPro" id="IPR051158">
    <property type="entry name" value="Metallophosphoesterase_sf"/>
</dbReference>
<sequence>MNWTRRKFILSGMLTAFVLIVLDAFWFEKAFIEFKEYSLTPKSGREGRLKIMQISDLHLNSVNRQLKRLARKVNKVKPDLLFITGDSVDNAANLHILEEFMQLLSPAIKKAAIVGNWEHWSGIDLTELKSLYKRHNCDLLVNEAVQYQVSGITVLVSGIDDFISGSADITKTLLQYKPSDYHIVLNHCPEYSADIIAGLDSYPAPDLILSGHTHGGQINVLGFVPFKPQGSGRYLKGWYDLGRTKMYVSKGVGTSIVPIRFGARAEVAIFNI</sequence>
<dbReference type="OrthoDB" id="9780884at2"/>
<evidence type="ECO:0000313" key="3">
    <source>
        <dbReference type="Proteomes" id="UP000293347"/>
    </source>
</evidence>
<feature type="domain" description="Calcineurin-like phosphoesterase" evidence="1">
    <location>
        <begin position="49"/>
        <end position="215"/>
    </location>
</feature>
<dbReference type="Pfam" id="PF00149">
    <property type="entry name" value="Metallophos"/>
    <property type="match status" value="1"/>
</dbReference>
<dbReference type="InterPro" id="IPR029052">
    <property type="entry name" value="Metallo-depent_PP-like"/>
</dbReference>
<comment type="caution">
    <text evidence="2">The sequence shown here is derived from an EMBL/GenBank/DDBJ whole genome shotgun (WGS) entry which is preliminary data.</text>
</comment>
<dbReference type="Gene3D" id="3.60.21.10">
    <property type="match status" value="1"/>
</dbReference>
<dbReference type="AlphaFoldDB" id="A0A4R0NFJ8"/>
<reference evidence="2 3" key="1">
    <citation type="submission" date="2019-02" db="EMBL/GenBank/DDBJ databases">
        <title>Pedobacter sp. RP-1-14 sp. nov., isolated from Arctic soil.</title>
        <authorList>
            <person name="Dahal R.H."/>
        </authorList>
    </citation>
    <scope>NUCLEOTIDE SEQUENCE [LARGE SCALE GENOMIC DNA]</scope>
    <source>
        <strain evidence="2 3">RP-1-14</strain>
    </source>
</reference>
<dbReference type="Proteomes" id="UP000293347">
    <property type="component" value="Unassembled WGS sequence"/>
</dbReference>
<organism evidence="2 3">
    <name type="scientific">Pedobacter psychroterrae</name>
    <dbReference type="NCBI Taxonomy" id="2530453"/>
    <lineage>
        <taxon>Bacteria</taxon>
        <taxon>Pseudomonadati</taxon>
        <taxon>Bacteroidota</taxon>
        <taxon>Sphingobacteriia</taxon>
        <taxon>Sphingobacteriales</taxon>
        <taxon>Sphingobacteriaceae</taxon>
        <taxon>Pedobacter</taxon>
    </lineage>
</organism>
<gene>
    <name evidence="2" type="ORF">EZ437_19275</name>
</gene>
<accession>A0A4R0NFJ8</accession>
<dbReference type="RefSeq" id="WP_131597711.1">
    <property type="nucleotide sequence ID" value="NZ_SJSL01000008.1"/>
</dbReference>
<protein>
    <submittedName>
        <fullName evidence="2">Metallophosphoesterase</fullName>
    </submittedName>
</protein>
<name>A0A4R0NFJ8_9SPHI</name>
<evidence type="ECO:0000259" key="1">
    <source>
        <dbReference type="Pfam" id="PF00149"/>
    </source>
</evidence>
<dbReference type="PANTHER" id="PTHR31302:SF0">
    <property type="entry name" value="TRANSMEMBRANE PROTEIN WITH METALLOPHOSPHOESTERASE DOMAIN"/>
    <property type="match status" value="1"/>
</dbReference>
<keyword evidence="3" id="KW-1185">Reference proteome</keyword>
<dbReference type="PANTHER" id="PTHR31302">
    <property type="entry name" value="TRANSMEMBRANE PROTEIN WITH METALLOPHOSPHOESTERASE DOMAIN-RELATED"/>
    <property type="match status" value="1"/>
</dbReference>
<dbReference type="GO" id="GO:0016787">
    <property type="term" value="F:hydrolase activity"/>
    <property type="evidence" value="ECO:0007669"/>
    <property type="project" value="InterPro"/>
</dbReference>
<dbReference type="InterPro" id="IPR004843">
    <property type="entry name" value="Calcineurin-like_PHP"/>
</dbReference>
<dbReference type="SUPFAM" id="SSF56300">
    <property type="entry name" value="Metallo-dependent phosphatases"/>
    <property type="match status" value="1"/>
</dbReference>